<dbReference type="InterPro" id="IPR036514">
    <property type="entry name" value="SGNH_hydro_sf"/>
</dbReference>
<accession>A0A2K9PQN6</accession>
<dbReference type="EMBL" id="CP025791">
    <property type="protein sequence ID" value="AUP79390.1"/>
    <property type="molecule type" value="Genomic_DNA"/>
</dbReference>
<reference evidence="1 2" key="1">
    <citation type="submission" date="2018-01" db="EMBL/GenBank/DDBJ databases">
        <title>Complete genome sequence of Flavivirga eckloniae ECD14 isolated from seaweed Ecklonia cava.</title>
        <authorList>
            <person name="Lee J.H."/>
            <person name="Baik K.S."/>
            <person name="Seong C.N."/>
        </authorList>
    </citation>
    <scope>NUCLEOTIDE SEQUENCE [LARGE SCALE GENOMIC DNA]</scope>
    <source>
        <strain evidence="1 2">ECD14</strain>
    </source>
</reference>
<dbReference type="CDD" id="cd00229">
    <property type="entry name" value="SGNH_hydrolase"/>
    <property type="match status" value="1"/>
</dbReference>
<evidence type="ECO:0000313" key="2">
    <source>
        <dbReference type="Proteomes" id="UP000235826"/>
    </source>
</evidence>
<keyword evidence="2" id="KW-1185">Reference proteome</keyword>
<sequence>MMMPGKKVFRITWLIILIFLLGDFILKADKTFLSLNYLWEDMILIETYENIEIDSISTDYLKIKLSSEGINVNHTFALNDNEPHYFRATSIKKKDSIIIFSGIKWLNGHPESVKRTIFQIVDLPIKQTGSVTVTTIGDSQMLWRAGREFRKNLSLKSKDIVFKGKERDVYGYASEAKTFNTIKKVIKSVYNIEDTQNYILFIGAHDRKNDKVTLNQGICQIYEILSSRKSTQKIIVITLPPSSNDTLEAYNKSFNSILKKCSHHYESVFIIDLYEYLLDKQGYLQEDGVHLNEYGHKLLSKLILETL</sequence>
<gene>
    <name evidence="1" type="ORF">C1H87_11995</name>
</gene>
<dbReference type="SUPFAM" id="SSF52266">
    <property type="entry name" value="SGNH hydrolase"/>
    <property type="match status" value="1"/>
</dbReference>
<dbReference type="Gene3D" id="3.40.50.1110">
    <property type="entry name" value="SGNH hydrolase"/>
    <property type="match status" value="1"/>
</dbReference>
<dbReference type="Pfam" id="PF00657">
    <property type="entry name" value="Lipase_GDSL"/>
    <property type="match status" value="1"/>
</dbReference>
<protein>
    <recommendedName>
        <fullName evidence="3">SGNH hydrolase-type esterase domain-containing protein</fullName>
    </recommendedName>
</protein>
<dbReference type="Proteomes" id="UP000235826">
    <property type="component" value="Chromosome"/>
</dbReference>
<dbReference type="InterPro" id="IPR001087">
    <property type="entry name" value="GDSL"/>
</dbReference>
<dbReference type="OrthoDB" id="1425693at2"/>
<evidence type="ECO:0008006" key="3">
    <source>
        <dbReference type="Google" id="ProtNLM"/>
    </source>
</evidence>
<evidence type="ECO:0000313" key="1">
    <source>
        <dbReference type="EMBL" id="AUP79390.1"/>
    </source>
</evidence>
<dbReference type="GO" id="GO:0016788">
    <property type="term" value="F:hydrolase activity, acting on ester bonds"/>
    <property type="evidence" value="ECO:0007669"/>
    <property type="project" value="InterPro"/>
</dbReference>
<name>A0A2K9PQN6_9FLAO</name>
<proteinExistence type="predicted"/>
<dbReference type="RefSeq" id="WP_102756045.1">
    <property type="nucleotide sequence ID" value="NZ_CP025791.1"/>
</dbReference>
<organism evidence="1 2">
    <name type="scientific">Flavivirga eckloniae</name>
    <dbReference type="NCBI Taxonomy" id="1803846"/>
    <lineage>
        <taxon>Bacteria</taxon>
        <taxon>Pseudomonadati</taxon>
        <taxon>Bacteroidota</taxon>
        <taxon>Flavobacteriia</taxon>
        <taxon>Flavobacteriales</taxon>
        <taxon>Flavobacteriaceae</taxon>
        <taxon>Flavivirga</taxon>
    </lineage>
</organism>
<dbReference type="KEGG" id="fek:C1H87_11995"/>
<dbReference type="AlphaFoldDB" id="A0A2K9PQN6"/>